<dbReference type="InterPro" id="IPR036250">
    <property type="entry name" value="AcylCo_DH-like_C"/>
</dbReference>
<comment type="cofactor">
    <cofactor evidence="1 5">
        <name>FAD</name>
        <dbReference type="ChEBI" id="CHEBI:57692"/>
    </cofactor>
</comment>
<accession>A0A8J4E3J3</accession>
<feature type="domain" description="Acyl-CoA dehydrogenase/oxidase C-terminal" evidence="6">
    <location>
        <begin position="215"/>
        <end position="358"/>
    </location>
</feature>
<name>A0A8J4E3J3_9ACTN</name>
<dbReference type="RefSeq" id="WP_204003963.1">
    <property type="nucleotide sequence ID" value="NZ_BOPG01000050.1"/>
</dbReference>
<protein>
    <submittedName>
        <fullName evidence="9">Acyl-CoA dehydrogenase</fullName>
    </submittedName>
</protein>
<dbReference type="InterPro" id="IPR009075">
    <property type="entry name" value="AcylCo_DH/oxidase_C"/>
</dbReference>
<keyword evidence="4 5" id="KW-0274">FAD</keyword>
<dbReference type="AlphaFoldDB" id="A0A8J4E3J3"/>
<dbReference type="Pfam" id="PF00441">
    <property type="entry name" value="Acyl-CoA_dh_1"/>
    <property type="match status" value="1"/>
</dbReference>
<dbReference type="SUPFAM" id="SSF56645">
    <property type="entry name" value="Acyl-CoA dehydrogenase NM domain-like"/>
    <property type="match status" value="1"/>
</dbReference>
<dbReference type="SUPFAM" id="SSF47203">
    <property type="entry name" value="Acyl-CoA dehydrogenase C-terminal domain-like"/>
    <property type="match status" value="1"/>
</dbReference>
<sequence length="363" mass="37348">MSVRAAVDRLLKEPADAWDAAGRIPVDVLRDLGRAGVLCAQVPAEHGGPGLSSVDNGDLTAAVGVHCGSVRSVMTAQGMAAWTVARHTDERTRAAVLPRLVDGTLVGVGFSEPAAGSDLSTIATTVRRDGDEIVVDGGKVWVTGALYADLLLVFGTDGPRGAAVLVPTSAAGVTVTAAPPPLGCRAAGHAHVTFDAVRVPADLLVAGAAPLAWLVTSALTYGRLSVAWGCVGILRACREAAVRHARDREQFGRPIAGHQLVARHLANLWTGEQTALRACEHASRGWDDGSTGVFADAVLAKYVAADAAARGAAAAVQVLASAGVPDTTVVARAYRDAKLMEIIEGSTEICQTMLAEHALAVTE</sequence>
<evidence type="ECO:0000256" key="1">
    <source>
        <dbReference type="ARBA" id="ARBA00001974"/>
    </source>
</evidence>
<dbReference type="GO" id="GO:0003995">
    <property type="term" value="F:acyl-CoA dehydrogenase activity"/>
    <property type="evidence" value="ECO:0007669"/>
    <property type="project" value="TreeGrafter"/>
</dbReference>
<evidence type="ECO:0000259" key="8">
    <source>
        <dbReference type="Pfam" id="PF02771"/>
    </source>
</evidence>
<evidence type="ECO:0000256" key="2">
    <source>
        <dbReference type="ARBA" id="ARBA00009347"/>
    </source>
</evidence>
<comment type="similarity">
    <text evidence="2 5">Belongs to the acyl-CoA dehydrogenase family.</text>
</comment>
<keyword evidence="5" id="KW-0560">Oxidoreductase</keyword>
<reference evidence="9" key="1">
    <citation type="submission" date="2021-01" db="EMBL/GenBank/DDBJ databases">
        <title>Whole genome shotgun sequence of Virgisporangium aurantiacum NBRC 16421.</title>
        <authorList>
            <person name="Komaki H."/>
            <person name="Tamura T."/>
        </authorList>
    </citation>
    <scope>NUCLEOTIDE SEQUENCE</scope>
    <source>
        <strain evidence="9">NBRC 16421</strain>
    </source>
</reference>
<dbReference type="Pfam" id="PF02770">
    <property type="entry name" value="Acyl-CoA_dh_M"/>
    <property type="match status" value="1"/>
</dbReference>
<comment type="caution">
    <text evidence="9">The sequence shown here is derived from an EMBL/GenBank/DDBJ whole genome shotgun (WGS) entry which is preliminary data.</text>
</comment>
<evidence type="ECO:0000313" key="10">
    <source>
        <dbReference type="Proteomes" id="UP000612585"/>
    </source>
</evidence>
<dbReference type="GO" id="GO:0046359">
    <property type="term" value="P:butyrate catabolic process"/>
    <property type="evidence" value="ECO:0007669"/>
    <property type="project" value="TreeGrafter"/>
</dbReference>
<dbReference type="GO" id="GO:0050660">
    <property type="term" value="F:flavin adenine dinucleotide binding"/>
    <property type="evidence" value="ECO:0007669"/>
    <property type="project" value="InterPro"/>
</dbReference>
<proteinExistence type="inferred from homology"/>
<dbReference type="Pfam" id="PF02771">
    <property type="entry name" value="Acyl-CoA_dh_N"/>
    <property type="match status" value="1"/>
</dbReference>
<evidence type="ECO:0000256" key="5">
    <source>
        <dbReference type="RuleBase" id="RU362125"/>
    </source>
</evidence>
<dbReference type="EMBL" id="BOPG01000050">
    <property type="protein sequence ID" value="GIJ60114.1"/>
    <property type="molecule type" value="Genomic_DNA"/>
</dbReference>
<dbReference type="InterPro" id="IPR006091">
    <property type="entry name" value="Acyl-CoA_Oxase/DH_mid-dom"/>
</dbReference>
<dbReference type="InterPro" id="IPR037069">
    <property type="entry name" value="AcylCoA_DH/ox_N_sf"/>
</dbReference>
<organism evidence="9 10">
    <name type="scientific">Virgisporangium aurantiacum</name>
    <dbReference type="NCBI Taxonomy" id="175570"/>
    <lineage>
        <taxon>Bacteria</taxon>
        <taxon>Bacillati</taxon>
        <taxon>Actinomycetota</taxon>
        <taxon>Actinomycetes</taxon>
        <taxon>Micromonosporales</taxon>
        <taxon>Micromonosporaceae</taxon>
        <taxon>Virgisporangium</taxon>
    </lineage>
</organism>
<evidence type="ECO:0000259" key="6">
    <source>
        <dbReference type="Pfam" id="PF00441"/>
    </source>
</evidence>
<gene>
    <name evidence="9" type="ORF">Vau01_076300</name>
</gene>
<evidence type="ECO:0000256" key="4">
    <source>
        <dbReference type="ARBA" id="ARBA00022827"/>
    </source>
</evidence>
<dbReference type="InterPro" id="IPR013786">
    <property type="entry name" value="AcylCoA_DH/ox_N"/>
</dbReference>
<feature type="domain" description="Acyl-CoA oxidase/dehydrogenase middle" evidence="7">
    <location>
        <begin position="108"/>
        <end position="197"/>
    </location>
</feature>
<dbReference type="Gene3D" id="1.10.540.10">
    <property type="entry name" value="Acyl-CoA dehydrogenase/oxidase, N-terminal domain"/>
    <property type="match status" value="1"/>
</dbReference>
<keyword evidence="10" id="KW-1185">Reference proteome</keyword>
<dbReference type="Gene3D" id="1.20.140.10">
    <property type="entry name" value="Butyryl-CoA Dehydrogenase, subunit A, domain 3"/>
    <property type="match status" value="1"/>
</dbReference>
<dbReference type="InterPro" id="IPR046373">
    <property type="entry name" value="Acyl-CoA_Oxase/DH_mid-dom_sf"/>
</dbReference>
<dbReference type="Gene3D" id="2.40.110.10">
    <property type="entry name" value="Butyryl-CoA Dehydrogenase, subunit A, domain 2"/>
    <property type="match status" value="1"/>
</dbReference>
<dbReference type="InterPro" id="IPR009100">
    <property type="entry name" value="AcylCoA_DH/oxidase_NM_dom_sf"/>
</dbReference>
<evidence type="ECO:0000313" key="9">
    <source>
        <dbReference type="EMBL" id="GIJ60114.1"/>
    </source>
</evidence>
<evidence type="ECO:0000259" key="7">
    <source>
        <dbReference type="Pfam" id="PF02770"/>
    </source>
</evidence>
<feature type="domain" description="Acyl-CoA dehydrogenase/oxidase N-terminal" evidence="8">
    <location>
        <begin position="2"/>
        <end position="103"/>
    </location>
</feature>
<dbReference type="PANTHER" id="PTHR43884:SF12">
    <property type="entry name" value="ISOVALERYL-COA DEHYDROGENASE, MITOCHONDRIAL-RELATED"/>
    <property type="match status" value="1"/>
</dbReference>
<evidence type="ECO:0000256" key="3">
    <source>
        <dbReference type="ARBA" id="ARBA00022630"/>
    </source>
</evidence>
<dbReference type="PANTHER" id="PTHR43884">
    <property type="entry name" value="ACYL-COA DEHYDROGENASE"/>
    <property type="match status" value="1"/>
</dbReference>
<dbReference type="CDD" id="cd00567">
    <property type="entry name" value="ACAD"/>
    <property type="match status" value="1"/>
</dbReference>
<dbReference type="GO" id="GO:0033539">
    <property type="term" value="P:fatty acid beta-oxidation using acyl-CoA dehydrogenase"/>
    <property type="evidence" value="ECO:0007669"/>
    <property type="project" value="TreeGrafter"/>
</dbReference>
<keyword evidence="3 5" id="KW-0285">Flavoprotein</keyword>
<dbReference type="Proteomes" id="UP000612585">
    <property type="component" value="Unassembled WGS sequence"/>
</dbReference>